<dbReference type="AlphaFoldDB" id="A0A183JTB2"/>
<protein>
    <submittedName>
        <fullName evidence="3">G_PROTEIN_RECEP_F1_2 domain-containing protein</fullName>
    </submittedName>
</protein>
<evidence type="ECO:0000313" key="3">
    <source>
        <dbReference type="WBParaSite" id="SCUD_0000595201-mRNA-1"/>
    </source>
</evidence>
<dbReference type="EMBL" id="UZAK01011178">
    <property type="protein sequence ID" value="VDO99588.1"/>
    <property type="molecule type" value="Genomic_DNA"/>
</dbReference>
<name>A0A183JTB2_9TREM</name>
<sequence length="69" mass="7443">MCKVNDILTTTLGNVNATLLYVFSPATVCHVLDTYFIVFRSAFNPSLSSVGNSGSPVCWLRFVLGLPSS</sequence>
<gene>
    <name evidence="1" type="ORF">SCUD_LOCUS5952</name>
</gene>
<accession>A0A183JTB2</accession>
<dbReference type="Proteomes" id="UP000279833">
    <property type="component" value="Unassembled WGS sequence"/>
</dbReference>
<proteinExistence type="predicted"/>
<evidence type="ECO:0000313" key="1">
    <source>
        <dbReference type="EMBL" id="VDO99588.1"/>
    </source>
</evidence>
<organism evidence="3">
    <name type="scientific">Schistosoma curassoni</name>
    <dbReference type="NCBI Taxonomy" id="6186"/>
    <lineage>
        <taxon>Eukaryota</taxon>
        <taxon>Metazoa</taxon>
        <taxon>Spiralia</taxon>
        <taxon>Lophotrochozoa</taxon>
        <taxon>Platyhelminthes</taxon>
        <taxon>Trematoda</taxon>
        <taxon>Digenea</taxon>
        <taxon>Strigeidida</taxon>
        <taxon>Schistosomatoidea</taxon>
        <taxon>Schistosomatidae</taxon>
        <taxon>Schistosoma</taxon>
    </lineage>
</organism>
<keyword evidence="2" id="KW-1185">Reference proteome</keyword>
<reference evidence="1 2" key="2">
    <citation type="submission" date="2018-11" db="EMBL/GenBank/DDBJ databases">
        <authorList>
            <consortium name="Pathogen Informatics"/>
        </authorList>
    </citation>
    <scope>NUCLEOTIDE SEQUENCE [LARGE SCALE GENOMIC DNA]</scope>
    <source>
        <strain evidence="1">Dakar</strain>
        <strain evidence="2">Dakar, Senegal</strain>
    </source>
</reference>
<evidence type="ECO:0000313" key="2">
    <source>
        <dbReference type="Proteomes" id="UP000279833"/>
    </source>
</evidence>
<reference evidence="3" key="1">
    <citation type="submission" date="2016-06" db="UniProtKB">
        <authorList>
            <consortium name="WormBaseParasite"/>
        </authorList>
    </citation>
    <scope>IDENTIFICATION</scope>
</reference>
<dbReference type="WBParaSite" id="SCUD_0000595201-mRNA-1">
    <property type="protein sequence ID" value="SCUD_0000595201-mRNA-1"/>
    <property type="gene ID" value="SCUD_0000595201"/>
</dbReference>